<dbReference type="RefSeq" id="WP_213757160.1">
    <property type="nucleotide sequence ID" value="NZ_JAHCQH010000023.1"/>
</dbReference>
<feature type="transmembrane region" description="Helical" evidence="6">
    <location>
        <begin position="139"/>
        <end position="160"/>
    </location>
</feature>
<keyword evidence="9" id="KW-1185">Reference proteome</keyword>
<dbReference type="EMBL" id="JAHCQH010000023">
    <property type="protein sequence ID" value="MBS9479193.1"/>
    <property type="molecule type" value="Genomic_DNA"/>
</dbReference>
<evidence type="ECO:0000256" key="3">
    <source>
        <dbReference type="ARBA" id="ARBA00022692"/>
    </source>
</evidence>
<evidence type="ECO:0000256" key="5">
    <source>
        <dbReference type="ARBA" id="ARBA00023136"/>
    </source>
</evidence>
<evidence type="ECO:0000259" key="7">
    <source>
        <dbReference type="Pfam" id="PF00892"/>
    </source>
</evidence>
<feature type="domain" description="EamA" evidence="7">
    <location>
        <begin position="23"/>
        <end position="153"/>
    </location>
</feature>
<feature type="transmembrane region" description="Helical" evidence="6">
    <location>
        <begin position="198"/>
        <end position="217"/>
    </location>
</feature>
<dbReference type="InterPro" id="IPR000620">
    <property type="entry name" value="EamA_dom"/>
</dbReference>
<feature type="transmembrane region" description="Helical" evidence="6">
    <location>
        <begin position="229"/>
        <end position="248"/>
    </location>
</feature>
<dbReference type="InterPro" id="IPR037185">
    <property type="entry name" value="EmrE-like"/>
</dbReference>
<feature type="transmembrane region" description="Helical" evidence="6">
    <location>
        <begin position="53"/>
        <end position="74"/>
    </location>
</feature>
<feature type="transmembrane region" description="Helical" evidence="6">
    <location>
        <begin position="166"/>
        <end position="186"/>
    </location>
</feature>
<proteinExistence type="inferred from homology"/>
<feature type="transmembrane region" description="Helical" evidence="6">
    <location>
        <begin position="115"/>
        <end position="132"/>
    </location>
</feature>
<feature type="domain" description="EamA" evidence="7">
    <location>
        <begin position="168"/>
        <end position="302"/>
    </location>
</feature>
<keyword evidence="3 6" id="KW-0812">Transmembrane</keyword>
<keyword evidence="5 6" id="KW-0472">Membrane</keyword>
<feature type="transmembrane region" description="Helical" evidence="6">
    <location>
        <begin position="260"/>
        <end position="279"/>
    </location>
</feature>
<feature type="transmembrane region" description="Helical" evidence="6">
    <location>
        <begin position="81"/>
        <end position="103"/>
    </location>
</feature>
<evidence type="ECO:0000313" key="8">
    <source>
        <dbReference type="EMBL" id="MBS9479193.1"/>
    </source>
</evidence>
<dbReference type="PANTHER" id="PTHR32322:SF2">
    <property type="entry name" value="EAMA DOMAIN-CONTAINING PROTEIN"/>
    <property type="match status" value="1"/>
</dbReference>
<evidence type="ECO:0000313" key="9">
    <source>
        <dbReference type="Proteomes" id="UP001166585"/>
    </source>
</evidence>
<dbReference type="SUPFAM" id="SSF103481">
    <property type="entry name" value="Multidrug resistance efflux transporter EmrE"/>
    <property type="match status" value="2"/>
</dbReference>
<feature type="transmembrane region" description="Helical" evidence="6">
    <location>
        <begin position="22"/>
        <end position="41"/>
    </location>
</feature>
<feature type="transmembrane region" description="Helical" evidence="6">
    <location>
        <begin position="285"/>
        <end position="307"/>
    </location>
</feature>
<evidence type="ECO:0000256" key="4">
    <source>
        <dbReference type="ARBA" id="ARBA00022989"/>
    </source>
</evidence>
<evidence type="ECO:0000256" key="2">
    <source>
        <dbReference type="ARBA" id="ARBA00007362"/>
    </source>
</evidence>
<evidence type="ECO:0000256" key="6">
    <source>
        <dbReference type="SAM" id="Phobius"/>
    </source>
</evidence>
<organism evidence="8 9">
    <name type="scientific">Ancylobacter radicis</name>
    <dbReference type="NCBI Taxonomy" id="2836179"/>
    <lineage>
        <taxon>Bacteria</taxon>
        <taxon>Pseudomonadati</taxon>
        <taxon>Pseudomonadota</taxon>
        <taxon>Alphaproteobacteria</taxon>
        <taxon>Hyphomicrobiales</taxon>
        <taxon>Xanthobacteraceae</taxon>
        <taxon>Ancylobacter</taxon>
    </lineage>
</organism>
<comment type="caution">
    <text evidence="8">The sequence shown here is derived from an EMBL/GenBank/DDBJ whole genome shotgun (WGS) entry which is preliminary data.</text>
</comment>
<dbReference type="PANTHER" id="PTHR32322">
    <property type="entry name" value="INNER MEMBRANE TRANSPORTER"/>
    <property type="match status" value="1"/>
</dbReference>
<comment type="similarity">
    <text evidence="2">Belongs to the EamA transporter family.</text>
</comment>
<gene>
    <name evidence="8" type="ORF">KIP89_18970</name>
</gene>
<name>A0ABS5RC00_9HYPH</name>
<reference evidence="8" key="1">
    <citation type="submission" date="2021-05" db="EMBL/GenBank/DDBJ databases">
        <authorList>
            <person name="Sun Q."/>
            <person name="Inoue M."/>
        </authorList>
    </citation>
    <scope>NUCLEOTIDE SEQUENCE</scope>
    <source>
        <strain evidence="8">VKM B-3255</strain>
    </source>
</reference>
<dbReference type="Pfam" id="PF00892">
    <property type="entry name" value="EamA"/>
    <property type="match status" value="2"/>
</dbReference>
<keyword evidence="4 6" id="KW-1133">Transmembrane helix</keyword>
<accession>A0ABS5RC00</accession>
<dbReference type="Gene3D" id="1.10.3730.20">
    <property type="match status" value="1"/>
</dbReference>
<comment type="subcellular location">
    <subcellularLocation>
        <location evidence="1">Membrane</location>
        <topology evidence="1">Multi-pass membrane protein</topology>
    </subcellularLocation>
</comment>
<protein>
    <submittedName>
        <fullName evidence="8">DMT family transporter</fullName>
    </submittedName>
</protein>
<evidence type="ECO:0000256" key="1">
    <source>
        <dbReference type="ARBA" id="ARBA00004141"/>
    </source>
</evidence>
<dbReference type="Proteomes" id="UP001166585">
    <property type="component" value="Unassembled WGS sequence"/>
</dbReference>
<dbReference type="InterPro" id="IPR050638">
    <property type="entry name" value="AA-Vitamin_Transporters"/>
</dbReference>
<sequence length="324" mass="33595">MKNPSSTAVAGHAADTGFRDQLLGYGGALLAIAIWGGWIVSTRHAVHGHLSPATVGWLRFVVAAVVLAPAWLRVGFWPKRGFVPVLLCFLGAGGVFFLVVANAMRFVPAADVGPLLPGTMPLIVAMVSVLVFRERLGRWRALGFVCIALGVLTLGGRGLLYPEDGAWRGHLLLLLGAAMWACYTLAFRRTGLKATETVGLVGLWSTLILTPFGLPGVISAVSDGYGREILFQLFMQGLLAGVVALLGFGLAIEKLGPSRAAAFTGLVPALAALIAIPVLGEHPDLAAIIGVIATGVGVALASGAFGARGVRRGAPRRGVKAGGR</sequence>